<comment type="subcellular location">
    <subcellularLocation>
        <location evidence="1">Membrane</location>
        <topology evidence="1">Multi-pass membrane protein</topology>
    </subcellularLocation>
</comment>
<dbReference type="Proteomes" id="UP000615755">
    <property type="component" value="Unassembled WGS sequence"/>
</dbReference>
<name>A0ABR9EI66_9GAMM</name>
<dbReference type="EMBL" id="AQGV01000015">
    <property type="protein sequence ID" value="MBE0370676.1"/>
    <property type="molecule type" value="Genomic_DNA"/>
</dbReference>
<dbReference type="InterPro" id="IPR050638">
    <property type="entry name" value="AA-Vitamin_Transporters"/>
</dbReference>
<feature type="transmembrane region" description="Helical" evidence="5">
    <location>
        <begin position="89"/>
        <end position="111"/>
    </location>
</feature>
<sequence length="296" mass="31932">MKNVGGLLLLAAIWGGSFLFIRIAVPAFGPVMLMEFRVLLGAIFLSAVGITLKQQPQLWKRKKHYLILGWFNSALPFLLFAYAAQTIEVSTLAILNATAPFWGVCIGYILCKEGVAKASLFGCVFGLIGVSVLVGVDLNDQQDVSYLPTFATLGATLSYAIASHYTKASANVGALNNAHGSLWGSAILIIPFIFMFPYNIKTDTQVVWSVLLLGLICTGAAYILYFKLINAMGAQSALSVTFLIPLFGVLWGYLVLDEALTMYTFIGGAFILVGVGLVTGLSQQVCKGVIFKLCFR</sequence>
<evidence type="ECO:0000259" key="6">
    <source>
        <dbReference type="Pfam" id="PF00892"/>
    </source>
</evidence>
<keyword evidence="8" id="KW-1185">Reference proteome</keyword>
<organism evidence="7 8">
    <name type="scientific">Pseudoalteromonas aurantia 208</name>
    <dbReference type="NCBI Taxonomy" id="1314867"/>
    <lineage>
        <taxon>Bacteria</taxon>
        <taxon>Pseudomonadati</taxon>
        <taxon>Pseudomonadota</taxon>
        <taxon>Gammaproteobacteria</taxon>
        <taxon>Alteromonadales</taxon>
        <taxon>Pseudoalteromonadaceae</taxon>
        <taxon>Pseudoalteromonas</taxon>
    </lineage>
</organism>
<feature type="transmembrane region" description="Helical" evidence="5">
    <location>
        <begin position="64"/>
        <end position="83"/>
    </location>
</feature>
<dbReference type="PANTHER" id="PTHR32322">
    <property type="entry name" value="INNER MEMBRANE TRANSPORTER"/>
    <property type="match status" value="1"/>
</dbReference>
<comment type="caution">
    <text evidence="7">The sequence shown here is derived from an EMBL/GenBank/DDBJ whole genome shotgun (WGS) entry which is preliminary data.</text>
</comment>
<feature type="transmembrane region" description="Helical" evidence="5">
    <location>
        <begin position="237"/>
        <end position="256"/>
    </location>
</feature>
<feature type="transmembrane region" description="Helical" evidence="5">
    <location>
        <begin position="144"/>
        <end position="162"/>
    </location>
</feature>
<feature type="transmembrane region" description="Helical" evidence="5">
    <location>
        <begin position="118"/>
        <end position="138"/>
    </location>
</feature>
<reference evidence="7 8" key="1">
    <citation type="submission" date="2015-03" db="EMBL/GenBank/DDBJ databases">
        <title>Genome sequence of Pseudoalteromonas aurantia.</title>
        <authorList>
            <person name="Xie B.-B."/>
            <person name="Rong J.-C."/>
            <person name="Qin Q.-L."/>
            <person name="Zhang Y.-Z."/>
        </authorList>
    </citation>
    <scope>NUCLEOTIDE SEQUENCE [LARGE SCALE GENOMIC DNA]</scope>
    <source>
        <strain evidence="7 8">208</strain>
    </source>
</reference>
<protein>
    <recommendedName>
        <fullName evidence="6">EamA domain-containing protein</fullName>
    </recommendedName>
</protein>
<evidence type="ECO:0000256" key="4">
    <source>
        <dbReference type="ARBA" id="ARBA00023136"/>
    </source>
</evidence>
<evidence type="ECO:0000256" key="2">
    <source>
        <dbReference type="ARBA" id="ARBA00022692"/>
    </source>
</evidence>
<dbReference type="Pfam" id="PF00892">
    <property type="entry name" value="EamA"/>
    <property type="match status" value="2"/>
</dbReference>
<dbReference type="Gene3D" id="1.10.3730.20">
    <property type="match status" value="1"/>
</dbReference>
<evidence type="ECO:0000313" key="7">
    <source>
        <dbReference type="EMBL" id="MBE0370676.1"/>
    </source>
</evidence>
<gene>
    <name evidence="7" type="ORF">PAUR_b0756</name>
</gene>
<dbReference type="PANTHER" id="PTHR32322:SF9">
    <property type="entry name" value="AMINO-ACID METABOLITE EFFLUX PUMP-RELATED"/>
    <property type="match status" value="1"/>
</dbReference>
<feature type="transmembrane region" description="Helical" evidence="5">
    <location>
        <begin position="206"/>
        <end position="225"/>
    </location>
</feature>
<feature type="transmembrane region" description="Helical" evidence="5">
    <location>
        <begin position="262"/>
        <end position="282"/>
    </location>
</feature>
<accession>A0ABR9EI66</accession>
<dbReference type="RefSeq" id="WP_192509737.1">
    <property type="nucleotide sequence ID" value="NZ_AQGV01000015.1"/>
</dbReference>
<keyword evidence="2 5" id="KW-0812">Transmembrane</keyword>
<dbReference type="InterPro" id="IPR037185">
    <property type="entry name" value="EmrE-like"/>
</dbReference>
<evidence type="ECO:0000256" key="5">
    <source>
        <dbReference type="SAM" id="Phobius"/>
    </source>
</evidence>
<keyword evidence="3 5" id="KW-1133">Transmembrane helix</keyword>
<proteinExistence type="predicted"/>
<evidence type="ECO:0000256" key="3">
    <source>
        <dbReference type="ARBA" id="ARBA00022989"/>
    </source>
</evidence>
<evidence type="ECO:0000256" key="1">
    <source>
        <dbReference type="ARBA" id="ARBA00004141"/>
    </source>
</evidence>
<dbReference type="SUPFAM" id="SSF103481">
    <property type="entry name" value="Multidrug resistance efflux transporter EmrE"/>
    <property type="match status" value="2"/>
</dbReference>
<keyword evidence="4 5" id="KW-0472">Membrane</keyword>
<feature type="transmembrane region" description="Helical" evidence="5">
    <location>
        <begin position="7"/>
        <end position="25"/>
    </location>
</feature>
<dbReference type="InterPro" id="IPR000620">
    <property type="entry name" value="EamA_dom"/>
</dbReference>
<evidence type="ECO:0000313" key="8">
    <source>
        <dbReference type="Proteomes" id="UP000615755"/>
    </source>
</evidence>
<feature type="transmembrane region" description="Helical" evidence="5">
    <location>
        <begin position="182"/>
        <end position="200"/>
    </location>
</feature>
<feature type="domain" description="EamA" evidence="6">
    <location>
        <begin position="151"/>
        <end position="279"/>
    </location>
</feature>
<feature type="domain" description="EamA" evidence="6">
    <location>
        <begin position="7"/>
        <end position="134"/>
    </location>
</feature>
<feature type="transmembrane region" description="Helical" evidence="5">
    <location>
        <begin position="31"/>
        <end position="52"/>
    </location>
</feature>